<feature type="compositionally biased region" description="Basic and acidic residues" evidence="1">
    <location>
        <begin position="8"/>
        <end position="26"/>
    </location>
</feature>
<evidence type="ECO:0000313" key="2">
    <source>
        <dbReference type="EMBL" id="KAK3276862.1"/>
    </source>
</evidence>
<name>A0AAE0GF20_9CHLO</name>
<protein>
    <submittedName>
        <fullName evidence="2">Uncharacterized protein</fullName>
    </submittedName>
</protein>
<proteinExistence type="predicted"/>
<dbReference type="PANTHER" id="PTHR35580:SF1">
    <property type="entry name" value="PHYTASE-LIKE DOMAIN-CONTAINING PROTEIN"/>
    <property type="match status" value="1"/>
</dbReference>
<evidence type="ECO:0000313" key="3">
    <source>
        <dbReference type="Proteomes" id="UP001190700"/>
    </source>
</evidence>
<keyword evidence="3" id="KW-1185">Reference proteome</keyword>
<dbReference type="Proteomes" id="UP001190700">
    <property type="component" value="Unassembled WGS sequence"/>
</dbReference>
<evidence type="ECO:0000256" key="1">
    <source>
        <dbReference type="SAM" id="MobiDB-lite"/>
    </source>
</evidence>
<dbReference type="EMBL" id="LGRX02006349">
    <property type="protein sequence ID" value="KAK3276862.1"/>
    <property type="molecule type" value="Genomic_DNA"/>
</dbReference>
<dbReference type="PANTHER" id="PTHR35580">
    <property type="entry name" value="CELL SURFACE GLYCOPROTEIN (S-LAYER PROTEIN)-LIKE PROTEIN"/>
    <property type="match status" value="1"/>
</dbReference>
<organism evidence="2 3">
    <name type="scientific">Cymbomonas tetramitiformis</name>
    <dbReference type="NCBI Taxonomy" id="36881"/>
    <lineage>
        <taxon>Eukaryota</taxon>
        <taxon>Viridiplantae</taxon>
        <taxon>Chlorophyta</taxon>
        <taxon>Pyramimonadophyceae</taxon>
        <taxon>Pyramimonadales</taxon>
        <taxon>Pyramimonadaceae</taxon>
        <taxon>Cymbomonas</taxon>
    </lineage>
</organism>
<sequence>MSPRRVAHVAEARRDGAEGGNKHQRDDPDIFLTKIAADGSVHWALEAGGLRVDEGRAVAARNGSVYVTGLFNSEAATFGDLPVLDAAGGSDVFVYKVDALGTSMWAIAAGGDYNDAGRGIALDVYGDAYITGSFNQSATFGIGTSAVMLHTAGNLDTDSFLMKVWHTGTVDFALQSGGQGIDKVGRDPSRRPCNVCLRV</sequence>
<dbReference type="InterPro" id="IPR052918">
    <property type="entry name" value="Motility_Chemotaxis_Reg"/>
</dbReference>
<dbReference type="AlphaFoldDB" id="A0AAE0GF20"/>
<comment type="caution">
    <text evidence="2">The sequence shown here is derived from an EMBL/GenBank/DDBJ whole genome shotgun (WGS) entry which is preliminary data.</text>
</comment>
<accession>A0AAE0GF20</accession>
<reference evidence="2 3" key="1">
    <citation type="journal article" date="2015" name="Genome Biol. Evol.">
        <title>Comparative Genomics of a Bacterivorous Green Alga Reveals Evolutionary Causalities and Consequences of Phago-Mixotrophic Mode of Nutrition.</title>
        <authorList>
            <person name="Burns J.A."/>
            <person name="Paasch A."/>
            <person name="Narechania A."/>
            <person name="Kim E."/>
        </authorList>
    </citation>
    <scope>NUCLEOTIDE SEQUENCE [LARGE SCALE GENOMIC DNA]</scope>
    <source>
        <strain evidence="2 3">PLY_AMNH</strain>
    </source>
</reference>
<gene>
    <name evidence="2" type="ORF">CYMTET_15093</name>
</gene>
<feature type="region of interest" description="Disordered" evidence="1">
    <location>
        <begin position="1"/>
        <end position="26"/>
    </location>
</feature>